<dbReference type="EMBL" id="BNJK01000001">
    <property type="protein sequence ID" value="GHO91082.1"/>
    <property type="molecule type" value="Genomic_DNA"/>
</dbReference>
<dbReference type="InterPro" id="IPR010037">
    <property type="entry name" value="FkbH_domain"/>
</dbReference>
<dbReference type="InterPro" id="IPR010033">
    <property type="entry name" value="HAD_SF_ppase_IIIC"/>
</dbReference>
<dbReference type="NCBIfam" id="TIGR01686">
    <property type="entry name" value="FkbH"/>
    <property type="match status" value="1"/>
</dbReference>
<dbReference type="RefSeq" id="WP_220202002.1">
    <property type="nucleotide sequence ID" value="NZ_BNJK01000001.1"/>
</dbReference>
<dbReference type="InterPro" id="IPR036412">
    <property type="entry name" value="HAD-like_sf"/>
</dbReference>
<name>A0A8J3N191_9CHLR</name>
<proteinExistence type="predicted"/>
<comment type="caution">
    <text evidence="1">The sequence shown here is derived from an EMBL/GenBank/DDBJ whole genome shotgun (WGS) entry which is preliminary data.</text>
</comment>
<dbReference type="Gene3D" id="3.40.630.30">
    <property type="match status" value="1"/>
</dbReference>
<evidence type="ECO:0000313" key="2">
    <source>
        <dbReference type="Proteomes" id="UP000597444"/>
    </source>
</evidence>
<dbReference type="NCBIfam" id="TIGR01681">
    <property type="entry name" value="HAD-SF-IIIC"/>
    <property type="match status" value="1"/>
</dbReference>
<dbReference type="InterPro" id="IPR023214">
    <property type="entry name" value="HAD_sf"/>
</dbReference>
<gene>
    <name evidence="1" type="ORF">KSF_011300</name>
</gene>
<keyword evidence="2" id="KW-1185">Reference proteome</keyword>
<organism evidence="1 2">
    <name type="scientific">Reticulibacter mediterranei</name>
    <dbReference type="NCBI Taxonomy" id="2778369"/>
    <lineage>
        <taxon>Bacteria</taxon>
        <taxon>Bacillati</taxon>
        <taxon>Chloroflexota</taxon>
        <taxon>Ktedonobacteria</taxon>
        <taxon>Ktedonobacterales</taxon>
        <taxon>Reticulibacteraceae</taxon>
        <taxon>Reticulibacter</taxon>
    </lineage>
</organism>
<dbReference type="Proteomes" id="UP000597444">
    <property type="component" value="Unassembled WGS sequence"/>
</dbReference>
<protein>
    <submittedName>
        <fullName evidence="1">Methoxymalonyl-ACP biosynthesis protein FkbH</fullName>
    </submittedName>
</protein>
<evidence type="ECO:0000313" key="1">
    <source>
        <dbReference type="EMBL" id="GHO91082.1"/>
    </source>
</evidence>
<accession>A0A8J3N191</accession>
<dbReference type="InterPro" id="IPR036514">
    <property type="entry name" value="SGNH_hydro_sf"/>
</dbReference>
<reference evidence="1" key="1">
    <citation type="submission" date="2020-10" db="EMBL/GenBank/DDBJ databases">
        <title>Taxonomic study of unclassified bacteria belonging to the class Ktedonobacteria.</title>
        <authorList>
            <person name="Yabe S."/>
            <person name="Wang C.M."/>
            <person name="Zheng Y."/>
            <person name="Sakai Y."/>
            <person name="Cavaletti L."/>
            <person name="Monciardini P."/>
            <person name="Donadio S."/>
        </authorList>
    </citation>
    <scope>NUCLEOTIDE SEQUENCE</scope>
    <source>
        <strain evidence="1">ID150040</strain>
    </source>
</reference>
<dbReference type="InterPro" id="IPR016181">
    <property type="entry name" value="Acyl_CoA_acyltransferase"/>
</dbReference>
<dbReference type="SUPFAM" id="SSF55729">
    <property type="entry name" value="Acyl-CoA N-acyltransferases (Nat)"/>
    <property type="match status" value="1"/>
</dbReference>
<dbReference type="SUPFAM" id="SSF56784">
    <property type="entry name" value="HAD-like"/>
    <property type="match status" value="1"/>
</dbReference>
<sequence length="593" mass="66255">MSLWQKRQRWQTLAYSKRMLRERIAVLSTFTANPIIPYLGLALNDAGLPADVWIGPYNQMAQQCLDERSETAGFKPTILIGWARLEELWSGRPLPLLEPETNFVHEALELADILLNAARHWQATLIFVLPAIPEERPLGIGDACNVTGVFAIATSIREALRHRLAGQPEVLLFDLEEVIRSIGSASSYNQRLLALAHIPFTEELFHLMSEHLARLILLSRRPARKVIVLDGDNTLWGGIVGEDGALGVDLNANGPGASYREFQSFLLELRRAGVLLTLCSKNEEADVWEVFARPEMRLKPEMLSAWRIGWQPKPASIRELADDLKLGIESFVLIDDNAAEIAEVRAAFPQIACIQMPADPAGWLTVLTSAGLLDRLPPLPEDLERAVYYQQEQQRAASGKGITSPEVYLGQLNIEVAMFSPTVTDMPRLTQLVAKTNQFNLNCRRRSAPDLSQLCADEHYIVRLTRASDRFGDYGIVGACIARLHPEYAELDTFIMSCRVMGRGIERAMLNDLFAVAAEQDRTKLVATVEECPRNEPARTFFYSLGCETLETGYSLQQPEWPSYIGQQEQAVDRILPGQSIVGPGKDGNTRLR</sequence>
<dbReference type="AlphaFoldDB" id="A0A8J3N191"/>
<dbReference type="Gene3D" id="3.40.50.1110">
    <property type="entry name" value="SGNH hydrolase"/>
    <property type="match status" value="1"/>
</dbReference>
<dbReference type="Gene3D" id="3.40.50.1000">
    <property type="entry name" value="HAD superfamily/HAD-like"/>
    <property type="match status" value="1"/>
</dbReference>